<dbReference type="Pfam" id="PF07679">
    <property type="entry name" value="I-set"/>
    <property type="match status" value="1"/>
</dbReference>
<reference evidence="4" key="2">
    <citation type="submission" date="2023-05" db="EMBL/GenBank/DDBJ databases">
        <authorList>
            <person name="Fouks B."/>
        </authorList>
    </citation>
    <scope>NUCLEOTIDE SEQUENCE</scope>
    <source>
        <strain evidence="4">Stay&amp;Tobe</strain>
        <tissue evidence="4">Testes</tissue>
    </source>
</reference>
<dbReference type="InterPro" id="IPR013783">
    <property type="entry name" value="Ig-like_fold"/>
</dbReference>
<comment type="caution">
    <text evidence="4">The sequence shown here is derived from an EMBL/GenBank/DDBJ whole genome shotgun (WGS) entry which is preliminary data.</text>
</comment>
<dbReference type="SUPFAM" id="SSF48726">
    <property type="entry name" value="Immunoglobulin"/>
    <property type="match status" value="4"/>
</dbReference>
<dbReference type="InterPro" id="IPR036179">
    <property type="entry name" value="Ig-like_dom_sf"/>
</dbReference>
<evidence type="ECO:0000256" key="1">
    <source>
        <dbReference type="ARBA" id="ARBA00023319"/>
    </source>
</evidence>
<dbReference type="InterPro" id="IPR013098">
    <property type="entry name" value="Ig_I-set"/>
</dbReference>
<dbReference type="GO" id="GO:0007156">
    <property type="term" value="P:homophilic cell adhesion via plasma membrane adhesion molecules"/>
    <property type="evidence" value="ECO:0007669"/>
    <property type="project" value="TreeGrafter"/>
</dbReference>
<dbReference type="GO" id="GO:0098632">
    <property type="term" value="F:cell-cell adhesion mediator activity"/>
    <property type="evidence" value="ECO:0007669"/>
    <property type="project" value="TreeGrafter"/>
</dbReference>
<feature type="non-terminal residue" evidence="4">
    <location>
        <position position="452"/>
    </location>
</feature>
<reference evidence="4" key="1">
    <citation type="journal article" date="2023" name="IScience">
        <title>Live-bearing cockroach genome reveals convergent evolutionary mechanisms linked to viviparity in insects and beyond.</title>
        <authorList>
            <person name="Fouks B."/>
            <person name="Harrison M.C."/>
            <person name="Mikhailova A.A."/>
            <person name="Marchal E."/>
            <person name="English S."/>
            <person name="Carruthers M."/>
            <person name="Jennings E.C."/>
            <person name="Chiamaka E.L."/>
            <person name="Frigard R.A."/>
            <person name="Pippel M."/>
            <person name="Attardo G.M."/>
            <person name="Benoit J.B."/>
            <person name="Bornberg-Bauer E."/>
            <person name="Tobe S.S."/>
        </authorList>
    </citation>
    <scope>NUCLEOTIDE SEQUENCE</scope>
    <source>
        <strain evidence="4">Stay&amp;Tobe</strain>
    </source>
</reference>
<protein>
    <recommendedName>
        <fullName evidence="3">Ig-like domain-containing protein</fullName>
    </recommendedName>
</protein>
<dbReference type="Pfam" id="PF13927">
    <property type="entry name" value="Ig_3"/>
    <property type="match status" value="1"/>
</dbReference>
<dbReference type="Pfam" id="PF07686">
    <property type="entry name" value="V-set"/>
    <property type="match status" value="1"/>
</dbReference>
<dbReference type="AlphaFoldDB" id="A0AAD8AAG6"/>
<evidence type="ECO:0000256" key="2">
    <source>
        <dbReference type="SAM" id="SignalP"/>
    </source>
</evidence>
<evidence type="ECO:0000313" key="5">
    <source>
        <dbReference type="Proteomes" id="UP001233999"/>
    </source>
</evidence>
<feature type="domain" description="Ig-like" evidence="3">
    <location>
        <begin position="326"/>
        <end position="408"/>
    </location>
</feature>
<sequence>MATLSTLLFVLFTTGTVKSVLEEEKQATMLSAKVGEYVVFDCPLDFPHDYVIPYILRWNKEGTQVFTSYEDGFNATGNYKGRISLVPPDSPYGKGSINLTNIRESDGGWYECSVFFPNRTPSTRPNGTWFHLNVEGGTLLTIPPINQTTLAGESAHFACVSKDKDAVSTWYKDGVPLSSIADLLNRYYTTNGSLTINPTDVSDPGEYSCVVRNAQGDEQTASAYLNVQYKAKVVKTLSEVYLPYGKAGILDCHFLSNPPLTNIRWEKDGFLFDPYNVPGVFYGKNGSLYFTKVDETHSGTYTCTPGNELGTEGPSQPINVIVQRPPMFTIVPHNLYLRKPGDTLEMPCDAVDGNNKHKPTIVWFRKDGSPLPLDRITIHNGNLTIENLKESDRGLYQCVASNEAATISSDTELMIDSVAPRAPYNLSATATDNSVTLTWVPGFTRPKAQYSV</sequence>
<dbReference type="CDD" id="cd00096">
    <property type="entry name" value="Ig"/>
    <property type="match status" value="2"/>
</dbReference>
<keyword evidence="2" id="KW-0732">Signal</keyword>
<dbReference type="EMBL" id="JASPKZ010002338">
    <property type="protein sequence ID" value="KAJ9595429.1"/>
    <property type="molecule type" value="Genomic_DNA"/>
</dbReference>
<keyword evidence="5" id="KW-1185">Reference proteome</keyword>
<dbReference type="SMART" id="SM00408">
    <property type="entry name" value="IGc2"/>
    <property type="match status" value="4"/>
</dbReference>
<dbReference type="InterPro" id="IPR007110">
    <property type="entry name" value="Ig-like_dom"/>
</dbReference>
<dbReference type="PANTHER" id="PTHR10075:SF78">
    <property type="entry name" value="PROTEIN BORDERLESS"/>
    <property type="match status" value="1"/>
</dbReference>
<evidence type="ECO:0000259" key="3">
    <source>
        <dbReference type="PROSITE" id="PS50835"/>
    </source>
</evidence>
<dbReference type="PANTHER" id="PTHR10075">
    <property type="entry name" value="BASIGIN RELATED"/>
    <property type="match status" value="1"/>
</dbReference>
<dbReference type="InterPro" id="IPR003598">
    <property type="entry name" value="Ig_sub2"/>
</dbReference>
<feature type="signal peptide" evidence="2">
    <location>
        <begin position="1"/>
        <end position="19"/>
    </location>
</feature>
<feature type="domain" description="Ig-like" evidence="3">
    <location>
        <begin position="117"/>
        <end position="226"/>
    </location>
</feature>
<dbReference type="SMART" id="SM00409">
    <property type="entry name" value="IG"/>
    <property type="match status" value="4"/>
</dbReference>
<evidence type="ECO:0000313" key="4">
    <source>
        <dbReference type="EMBL" id="KAJ9595429.1"/>
    </source>
</evidence>
<proteinExistence type="predicted"/>
<accession>A0AAD8AAG6</accession>
<dbReference type="InterPro" id="IPR003599">
    <property type="entry name" value="Ig_sub"/>
</dbReference>
<dbReference type="GO" id="GO:0005886">
    <property type="term" value="C:plasma membrane"/>
    <property type="evidence" value="ECO:0007669"/>
    <property type="project" value="TreeGrafter"/>
</dbReference>
<name>A0AAD8AAG6_DIPPU</name>
<feature type="domain" description="Ig-like" evidence="3">
    <location>
        <begin position="35"/>
        <end position="114"/>
    </location>
</feature>
<dbReference type="PROSITE" id="PS50835">
    <property type="entry name" value="IG_LIKE"/>
    <property type="match status" value="4"/>
</dbReference>
<keyword evidence="1" id="KW-0393">Immunoglobulin domain</keyword>
<dbReference type="Gene3D" id="2.60.40.10">
    <property type="entry name" value="Immunoglobulins"/>
    <property type="match status" value="4"/>
</dbReference>
<gene>
    <name evidence="4" type="ORF">L9F63_013388</name>
</gene>
<dbReference type="Pfam" id="PF13895">
    <property type="entry name" value="Ig_2"/>
    <property type="match status" value="1"/>
</dbReference>
<dbReference type="Proteomes" id="UP001233999">
    <property type="component" value="Unassembled WGS sequence"/>
</dbReference>
<dbReference type="GO" id="GO:0070593">
    <property type="term" value="P:dendrite self-avoidance"/>
    <property type="evidence" value="ECO:0007669"/>
    <property type="project" value="TreeGrafter"/>
</dbReference>
<dbReference type="FunFam" id="2.60.40.10:FF:001149">
    <property type="entry name" value="Turtle, isoform H"/>
    <property type="match status" value="1"/>
</dbReference>
<dbReference type="InterPro" id="IPR013106">
    <property type="entry name" value="Ig_V-set"/>
</dbReference>
<dbReference type="GO" id="GO:0030424">
    <property type="term" value="C:axon"/>
    <property type="evidence" value="ECO:0007669"/>
    <property type="project" value="TreeGrafter"/>
</dbReference>
<dbReference type="GO" id="GO:0007411">
    <property type="term" value="P:axon guidance"/>
    <property type="evidence" value="ECO:0007669"/>
    <property type="project" value="TreeGrafter"/>
</dbReference>
<organism evidence="4 5">
    <name type="scientific">Diploptera punctata</name>
    <name type="common">Pacific beetle cockroach</name>
    <dbReference type="NCBI Taxonomy" id="6984"/>
    <lineage>
        <taxon>Eukaryota</taxon>
        <taxon>Metazoa</taxon>
        <taxon>Ecdysozoa</taxon>
        <taxon>Arthropoda</taxon>
        <taxon>Hexapoda</taxon>
        <taxon>Insecta</taxon>
        <taxon>Pterygota</taxon>
        <taxon>Neoptera</taxon>
        <taxon>Polyneoptera</taxon>
        <taxon>Dictyoptera</taxon>
        <taxon>Blattodea</taxon>
        <taxon>Blaberoidea</taxon>
        <taxon>Blaberidae</taxon>
        <taxon>Diplopterinae</taxon>
        <taxon>Diploptera</taxon>
    </lineage>
</organism>
<feature type="domain" description="Ig-like" evidence="3">
    <location>
        <begin position="231"/>
        <end position="321"/>
    </location>
</feature>
<feature type="chain" id="PRO_5041908056" description="Ig-like domain-containing protein" evidence="2">
    <location>
        <begin position="20"/>
        <end position="452"/>
    </location>
</feature>